<dbReference type="STRING" id="413434.SAMN04488132_103394"/>
<sequence length="127" mass="14642">MRAIVFFVTLSFLLLGRDGNAYGGTFNKSTRSLSQLSKTHFVTASREQAILDDAQYPGQEKEYLISDDSEDEYGRSLLAKKWRLVSGYYSIAHYQSILSYLYCCYGPVESLYIQTSCKYIFQRILRI</sequence>
<proteinExistence type="predicted"/>
<gene>
    <name evidence="1" type="ORF">SAMN04488132_103394</name>
</gene>
<evidence type="ECO:0000313" key="2">
    <source>
        <dbReference type="Proteomes" id="UP000190888"/>
    </source>
</evidence>
<protein>
    <submittedName>
        <fullName evidence="1">Uncharacterized protein</fullName>
    </submittedName>
</protein>
<reference evidence="1 2" key="1">
    <citation type="submission" date="2017-02" db="EMBL/GenBank/DDBJ databases">
        <authorList>
            <person name="Peterson S.W."/>
        </authorList>
    </citation>
    <scope>NUCLEOTIDE SEQUENCE [LARGE SCALE GENOMIC DNA]</scope>
    <source>
        <strain evidence="1 2">DSM 22335</strain>
    </source>
</reference>
<keyword evidence="2" id="KW-1185">Reference proteome</keyword>
<organism evidence="1 2">
    <name type="scientific">Sediminibacterium ginsengisoli</name>
    <dbReference type="NCBI Taxonomy" id="413434"/>
    <lineage>
        <taxon>Bacteria</taxon>
        <taxon>Pseudomonadati</taxon>
        <taxon>Bacteroidota</taxon>
        <taxon>Chitinophagia</taxon>
        <taxon>Chitinophagales</taxon>
        <taxon>Chitinophagaceae</taxon>
        <taxon>Sediminibacterium</taxon>
    </lineage>
</organism>
<dbReference type="EMBL" id="FUWH01000003">
    <property type="protein sequence ID" value="SJZ66460.1"/>
    <property type="molecule type" value="Genomic_DNA"/>
</dbReference>
<dbReference type="Proteomes" id="UP000190888">
    <property type="component" value="Unassembled WGS sequence"/>
</dbReference>
<dbReference type="AlphaFoldDB" id="A0A1T4MH88"/>
<evidence type="ECO:0000313" key="1">
    <source>
        <dbReference type="EMBL" id="SJZ66460.1"/>
    </source>
</evidence>
<dbReference type="RefSeq" id="WP_078830858.1">
    <property type="nucleotide sequence ID" value="NZ_FUWH01000003.1"/>
</dbReference>
<name>A0A1T4MH88_9BACT</name>
<accession>A0A1T4MH88</accession>